<dbReference type="SUPFAM" id="SSF52540">
    <property type="entry name" value="P-loop containing nucleoside triphosphate hydrolases"/>
    <property type="match status" value="1"/>
</dbReference>
<dbReference type="PANTHER" id="PTHR10803">
    <property type="entry name" value="ARSENICAL PUMP-DRIVING ATPASE ARSENITE-TRANSLOCATING ATPASE"/>
    <property type="match status" value="1"/>
</dbReference>
<comment type="similarity">
    <text evidence="1">Belongs to the arsA ATPase family.</text>
</comment>
<reference evidence="5 6" key="1">
    <citation type="submission" date="2017-08" db="EMBL/GenBank/DDBJ databases">
        <title>Halovibrio sewagensis sp. nov., isolated from wastewater of high salinity.</title>
        <authorList>
            <person name="Dong X."/>
            <person name="Zhang G."/>
        </authorList>
    </citation>
    <scope>NUCLEOTIDE SEQUENCE [LARGE SCALE GENOMIC DNA]</scope>
    <source>
        <strain evidence="5 6">YL5-2</strain>
    </source>
</reference>
<evidence type="ECO:0000259" key="4">
    <source>
        <dbReference type="Pfam" id="PF02374"/>
    </source>
</evidence>
<evidence type="ECO:0000313" key="5">
    <source>
        <dbReference type="EMBL" id="PAU80621.1"/>
    </source>
</evidence>
<dbReference type="InterPro" id="IPR027417">
    <property type="entry name" value="P-loop_NTPase"/>
</dbReference>
<dbReference type="GO" id="GO:0015446">
    <property type="term" value="F:ATPase-coupled arsenite transmembrane transporter activity"/>
    <property type="evidence" value="ECO:0007669"/>
    <property type="project" value="UniProtKB-EC"/>
</dbReference>
<proteinExistence type="inferred from homology"/>
<dbReference type="Pfam" id="PF02374">
    <property type="entry name" value="ArsA_ATPase"/>
    <property type="match status" value="1"/>
</dbReference>
<dbReference type="NCBIfam" id="TIGR00345">
    <property type="entry name" value="GET3_arsA_TRC40"/>
    <property type="match status" value="1"/>
</dbReference>
<organism evidence="5 6">
    <name type="scientific">Halovibrio salipaludis</name>
    <dbReference type="NCBI Taxonomy" id="2032626"/>
    <lineage>
        <taxon>Bacteria</taxon>
        <taxon>Pseudomonadati</taxon>
        <taxon>Pseudomonadota</taxon>
        <taxon>Gammaproteobacteria</taxon>
        <taxon>Oceanospirillales</taxon>
        <taxon>Halomonadaceae</taxon>
        <taxon>Halovibrio</taxon>
    </lineage>
</organism>
<dbReference type="Proteomes" id="UP000218896">
    <property type="component" value="Unassembled WGS sequence"/>
</dbReference>
<evidence type="ECO:0000313" key="6">
    <source>
        <dbReference type="Proteomes" id="UP000218896"/>
    </source>
</evidence>
<dbReference type="CDD" id="cd02035">
    <property type="entry name" value="ArsA"/>
    <property type="match status" value="1"/>
</dbReference>
<evidence type="ECO:0000256" key="2">
    <source>
        <dbReference type="ARBA" id="ARBA00052296"/>
    </source>
</evidence>
<dbReference type="EMBL" id="NSKD01000003">
    <property type="protein sequence ID" value="PAU80621.1"/>
    <property type="molecule type" value="Genomic_DNA"/>
</dbReference>
<dbReference type="InterPro" id="IPR025723">
    <property type="entry name" value="ArsA/GET3_ATPase-like"/>
</dbReference>
<evidence type="ECO:0000256" key="3">
    <source>
        <dbReference type="ARBA" id="ARBA00066752"/>
    </source>
</evidence>
<dbReference type="PANTHER" id="PTHR10803:SF3">
    <property type="entry name" value="ATPASE GET3"/>
    <property type="match status" value="1"/>
</dbReference>
<dbReference type="GO" id="GO:0005524">
    <property type="term" value="F:ATP binding"/>
    <property type="evidence" value="ECO:0007669"/>
    <property type="project" value="InterPro"/>
</dbReference>
<dbReference type="Gene3D" id="3.40.50.300">
    <property type="entry name" value="P-loop containing nucleotide triphosphate hydrolases"/>
    <property type="match status" value="1"/>
</dbReference>
<comment type="caution">
    <text evidence="5">The sequence shown here is derived from an EMBL/GenBank/DDBJ whole genome shotgun (WGS) entry which is preliminary data.</text>
</comment>
<dbReference type="AlphaFoldDB" id="A0A2A2F4V9"/>
<sequence length="337" mass="36660">MAPAHGHGAFPAGGLPLLLGRLFGRKAAPVDTGGGARLVFFGGKGGVGKTTCASAYALARGREGERVLVISTDPAHSLGDLWLVSLGPSPKRVAEGVEALELDPARALENYISQVRENLRDLASPEVREAAERQASLAAGAPGAEEAALLDELVRLTLGNENRYDRIVFDTAPTGHTLQLLQLPEVMRTWTEALLEKRREAVDTSSALQGSEGSPEDRAARILAERRDRYMAMRDRLRDPNRTRFIPVLNPDRLSREETRRMVATLEEVNVRVDTLILNRVLPESADGDFARQRRESEADHIAATRQAFPGMTLIQLPLNAADVSRDQGLEELAGAL</sequence>
<comment type="catalytic activity">
    <reaction evidence="2">
        <text>arsenite(in) + ATP + H2O = arsenite(out) + ADP + phosphate + H(+)</text>
        <dbReference type="Rhea" id="RHEA:11348"/>
        <dbReference type="ChEBI" id="CHEBI:15377"/>
        <dbReference type="ChEBI" id="CHEBI:15378"/>
        <dbReference type="ChEBI" id="CHEBI:29242"/>
        <dbReference type="ChEBI" id="CHEBI:30616"/>
        <dbReference type="ChEBI" id="CHEBI:43474"/>
        <dbReference type="ChEBI" id="CHEBI:456216"/>
        <dbReference type="EC" id="7.3.2.7"/>
    </reaction>
</comment>
<accession>A0A2A2F4V9</accession>
<protein>
    <recommendedName>
        <fullName evidence="3">arsenite-transporting ATPase</fullName>
        <ecNumber evidence="3">7.3.2.7</ecNumber>
    </recommendedName>
</protein>
<dbReference type="EC" id="7.3.2.7" evidence="3"/>
<gene>
    <name evidence="5" type="ORF">CK501_09360</name>
</gene>
<keyword evidence="6" id="KW-1185">Reference proteome</keyword>
<dbReference type="InterPro" id="IPR016300">
    <property type="entry name" value="ATPase_ArsA/GET3"/>
</dbReference>
<feature type="domain" description="ArsA/GET3 Anion-transporting ATPase-like" evidence="4">
    <location>
        <begin position="37"/>
        <end position="335"/>
    </location>
</feature>
<dbReference type="GO" id="GO:0016887">
    <property type="term" value="F:ATP hydrolysis activity"/>
    <property type="evidence" value="ECO:0007669"/>
    <property type="project" value="InterPro"/>
</dbReference>
<name>A0A2A2F4V9_9GAMM</name>
<evidence type="ECO:0000256" key="1">
    <source>
        <dbReference type="ARBA" id="ARBA00011040"/>
    </source>
</evidence>